<dbReference type="PANTHER" id="PTHR34223:SF72">
    <property type="entry name" value="F-BOX DOMAIN-CONTAINING PROTEIN"/>
    <property type="match status" value="1"/>
</dbReference>
<evidence type="ECO:0000313" key="3">
    <source>
        <dbReference type="Proteomes" id="UP000019116"/>
    </source>
</evidence>
<accession>A0A3B6FGF1</accession>
<dbReference type="EnsemblPlants" id="TraesCS3B02G103000.1">
    <property type="protein sequence ID" value="TraesCS3B02G103000.1.cds1"/>
    <property type="gene ID" value="TraesCS3B02G103000"/>
</dbReference>
<evidence type="ECO:0000313" key="2">
    <source>
        <dbReference type="EnsemblPlants" id="TraesCS3B02G103000.1.cds1"/>
    </source>
</evidence>
<dbReference type="InterPro" id="IPR053781">
    <property type="entry name" value="F-box_AtFBL13-like"/>
</dbReference>
<keyword evidence="3" id="KW-1185">Reference proteome</keyword>
<dbReference type="AlphaFoldDB" id="A0A3B6FGF1"/>
<proteinExistence type="predicted"/>
<organism evidence="2">
    <name type="scientific">Triticum aestivum</name>
    <name type="common">Wheat</name>
    <dbReference type="NCBI Taxonomy" id="4565"/>
    <lineage>
        <taxon>Eukaryota</taxon>
        <taxon>Viridiplantae</taxon>
        <taxon>Streptophyta</taxon>
        <taxon>Embryophyta</taxon>
        <taxon>Tracheophyta</taxon>
        <taxon>Spermatophyta</taxon>
        <taxon>Magnoliopsida</taxon>
        <taxon>Liliopsida</taxon>
        <taxon>Poales</taxon>
        <taxon>Poaceae</taxon>
        <taxon>BOP clade</taxon>
        <taxon>Pooideae</taxon>
        <taxon>Triticodae</taxon>
        <taxon>Triticeae</taxon>
        <taxon>Triticinae</taxon>
        <taxon>Triticum</taxon>
    </lineage>
</organism>
<feature type="domain" description="F-box" evidence="1">
    <location>
        <begin position="5"/>
        <end position="51"/>
    </location>
</feature>
<name>A0A3B6FGF1_WHEAT</name>
<dbReference type="SMART" id="SM00256">
    <property type="entry name" value="FBOX"/>
    <property type="match status" value="1"/>
</dbReference>
<reference evidence="2" key="2">
    <citation type="submission" date="2018-10" db="UniProtKB">
        <authorList>
            <consortium name="EnsemblPlants"/>
        </authorList>
    </citation>
    <scope>IDENTIFICATION</scope>
</reference>
<dbReference type="SUPFAM" id="SSF81383">
    <property type="entry name" value="F-box domain"/>
    <property type="match status" value="1"/>
</dbReference>
<dbReference type="InterPro" id="IPR036047">
    <property type="entry name" value="F-box-like_dom_sf"/>
</dbReference>
<dbReference type="Gramene" id="TraesCS3B02G103000.1">
    <property type="protein sequence ID" value="TraesCS3B02G103000.1.cds1"/>
    <property type="gene ID" value="TraesCS3B02G103000"/>
</dbReference>
<dbReference type="OrthoDB" id="586540at2759"/>
<dbReference type="Pfam" id="PF00646">
    <property type="entry name" value="F-box"/>
    <property type="match status" value="1"/>
</dbReference>
<evidence type="ECO:0000259" key="1">
    <source>
        <dbReference type="PROSITE" id="PS50181"/>
    </source>
</evidence>
<dbReference type="Gene3D" id="1.20.1280.50">
    <property type="match status" value="1"/>
</dbReference>
<dbReference type="PROSITE" id="PS50181">
    <property type="entry name" value="FBOX"/>
    <property type="match status" value="1"/>
</dbReference>
<dbReference type="InterPro" id="IPR053197">
    <property type="entry name" value="F-box_SCFL_complex_component"/>
</dbReference>
<dbReference type="Gramene" id="TraesNOR3B03G01593030.1">
    <property type="protein sequence ID" value="TraesNOR3B03G01593030.1.CDS1"/>
    <property type="gene ID" value="TraesNOR3B03G01593030"/>
</dbReference>
<dbReference type="PANTHER" id="PTHR34223">
    <property type="entry name" value="OS11G0201299 PROTEIN"/>
    <property type="match status" value="1"/>
</dbReference>
<dbReference type="Proteomes" id="UP000019116">
    <property type="component" value="Chromosome 3B"/>
</dbReference>
<dbReference type="InterPro" id="IPR001810">
    <property type="entry name" value="F-box_dom"/>
</dbReference>
<reference evidence="2" key="1">
    <citation type="submission" date="2018-08" db="EMBL/GenBank/DDBJ databases">
        <authorList>
            <person name="Rossello M."/>
        </authorList>
    </citation>
    <scope>NUCLEOTIDE SEQUENCE [LARGE SCALE GENOMIC DNA]</scope>
    <source>
        <strain evidence="2">cv. Chinese Spring</strain>
    </source>
</reference>
<dbReference type="Gramene" id="TraesCS3B03G0236300.1">
    <property type="protein sequence ID" value="TraesCS3B03G0236300.1.CDS1"/>
    <property type="gene ID" value="TraesCS3B03G0236300"/>
</dbReference>
<protein>
    <recommendedName>
        <fullName evidence="1">F-box domain-containing protein</fullName>
    </recommendedName>
</protein>
<sequence length="258" mass="29690">MSCPVDMFGPLPDEVLSHVLSFLPSREAVQTCCLARRWRHLWKSAPVIRVRGEGDKFLLFVNNLLLDRGLGFALPLHSFEIQADLEVRLACSYCKLLDCDCDSDDYRDRRKVNPLVDDWVRHALLAGRARSLRACFHEARWEPRRALPFVSPHLMSIHLDAVCLRDGQLDFSCCPALLRLDLVLCSLHGDALVSLSLERLAIVDCHTDIDEDPEAPDERFHMSLSTPRIRFLKISHNYDKEQFLKMAPWLTEESISYY</sequence>
<dbReference type="CDD" id="cd22160">
    <property type="entry name" value="F-box_AtFBL13-like"/>
    <property type="match status" value="1"/>
</dbReference>